<dbReference type="InterPro" id="IPR053843">
    <property type="entry name" value="DnaD_N"/>
</dbReference>
<dbReference type="Pfam" id="PF21984">
    <property type="entry name" value="DnaD_N"/>
    <property type="match status" value="1"/>
</dbReference>
<dbReference type="Gene3D" id="1.10.10.10">
    <property type="entry name" value="Winged helix-like DNA-binding domain superfamily/Winged helix DNA-binding domain"/>
    <property type="match status" value="1"/>
</dbReference>
<gene>
    <name evidence="5" type="ORF">SAMN05216362_10248</name>
</gene>
<dbReference type="PANTHER" id="PTHR37293:SF6">
    <property type="entry name" value="DNA REPLICATION PROTEIN DNAD"/>
    <property type="match status" value="1"/>
</dbReference>
<evidence type="ECO:0000256" key="2">
    <source>
        <dbReference type="SAM" id="MobiDB-lite"/>
    </source>
</evidence>
<protein>
    <submittedName>
        <fullName evidence="5">DNA replication protein</fullName>
    </submittedName>
</protein>
<sequence length="240" mass="28103">MLSHLFLLEYSKVGMSLNLPFSYQKILVDQINIPSLLIKGYHSLGLTEVDLMVILQIIRWQKEGDLLPSFDQIANHMTINSNDVSNVLKKLRNQGLLTIDQFEDDQQVVHEWYSITPLIEKLYEVDQEVTQSKDEEGKLFNLIEQEFGRALSPIEIETISYWLDDDRFKPALIKAALREAVLMGKLNFRYIDRILNEWKKKGIKSVNETKQSNQTHRAQSNQQTQKPKRDTSVYYNWLEE</sequence>
<feature type="compositionally biased region" description="Polar residues" evidence="2">
    <location>
        <begin position="207"/>
        <end position="225"/>
    </location>
</feature>
<feature type="domain" description="DnaD N-terminal" evidence="4">
    <location>
        <begin position="33"/>
        <end position="129"/>
    </location>
</feature>
<comment type="similarity">
    <text evidence="1">Belongs to the DnaB/DnaD family.</text>
</comment>
<reference evidence="5 6" key="1">
    <citation type="submission" date="2016-10" db="EMBL/GenBank/DDBJ databases">
        <authorList>
            <person name="de Groot N.N."/>
        </authorList>
    </citation>
    <scope>NUCLEOTIDE SEQUENCE [LARGE SCALE GENOMIC DNA]</scope>
    <source>
        <strain evidence="5 6">DSM 21633</strain>
    </source>
</reference>
<dbReference type="Proteomes" id="UP000199427">
    <property type="component" value="Unassembled WGS sequence"/>
</dbReference>
<accession>A0A1H8ZQC3</accession>
<evidence type="ECO:0000313" key="5">
    <source>
        <dbReference type="EMBL" id="SEP66650.1"/>
    </source>
</evidence>
<dbReference type="NCBIfam" id="TIGR01446">
    <property type="entry name" value="DnaD_dom"/>
    <property type="match status" value="1"/>
</dbReference>
<evidence type="ECO:0000259" key="3">
    <source>
        <dbReference type="Pfam" id="PF07261"/>
    </source>
</evidence>
<dbReference type="InterPro" id="IPR034829">
    <property type="entry name" value="DnaD-like_sf"/>
</dbReference>
<evidence type="ECO:0000259" key="4">
    <source>
        <dbReference type="Pfam" id="PF21984"/>
    </source>
</evidence>
<dbReference type="SUPFAM" id="SSF46785">
    <property type="entry name" value="Winged helix' DNA-binding domain"/>
    <property type="match status" value="1"/>
</dbReference>
<evidence type="ECO:0000313" key="6">
    <source>
        <dbReference type="Proteomes" id="UP000199427"/>
    </source>
</evidence>
<organism evidence="5 6">
    <name type="scientific">Piscibacillus halophilus</name>
    <dbReference type="NCBI Taxonomy" id="571933"/>
    <lineage>
        <taxon>Bacteria</taxon>
        <taxon>Bacillati</taxon>
        <taxon>Bacillota</taxon>
        <taxon>Bacilli</taxon>
        <taxon>Bacillales</taxon>
        <taxon>Bacillaceae</taxon>
        <taxon>Piscibacillus</taxon>
    </lineage>
</organism>
<name>A0A1H8ZQC3_9BACI</name>
<evidence type="ECO:0000256" key="1">
    <source>
        <dbReference type="ARBA" id="ARBA00093462"/>
    </source>
</evidence>
<dbReference type="SUPFAM" id="SSF158499">
    <property type="entry name" value="DnaD domain-like"/>
    <property type="match status" value="1"/>
</dbReference>
<feature type="domain" description="DnaB/C C-terminal" evidence="3">
    <location>
        <begin position="140"/>
        <end position="212"/>
    </location>
</feature>
<dbReference type="PANTHER" id="PTHR37293">
    <property type="entry name" value="PHAGE REPLICATION PROTEIN-RELATED"/>
    <property type="match status" value="1"/>
</dbReference>
<dbReference type="AlphaFoldDB" id="A0A1H8ZQC3"/>
<dbReference type="STRING" id="571933.SAMN05216362_10248"/>
<dbReference type="EMBL" id="FOES01000002">
    <property type="protein sequence ID" value="SEP66650.1"/>
    <property type="molecule type" value="Genomic_DNA"/>
</dbReference>
<dbReference type="InterPro" id="IPR053162">
    <property type="entry name" value="DnaD"/>
</dbReference>
<dbReference type="Gene3D" id="1.10.10.630">
    <property type="entry name" value="DnaD domain-like"/>
    <property type="match status" value="1"/>
</dbReference>
<dbReference type="InterPro" id="IPR006343">
    <property type="entry name" value="DnaB/C_C"/>
</dbReference>
<proteinExistence type="inferred from homology"/>
<feature type="region of interest" description="Disordered" evidence="2">
    <location>
        <begin position="207"/>
        <end position="231"/>
    </location>
</feature>
<dbReference type="InterPro" id="IPR036388">
    <property type="entry name" value="WH-like_DNA-bd_sf"/>
</dbReference>
<dbReference type="Pfam" id="PF07261">
    <property type="entry name" value="DnaB_2"/>
    <property type="match status" value="1"/>
</dbReference>
<dbReference type="InterPro" id="IPR036390">
    <property type="entry name" value="WH_DNA-bd_sf"/>
</dbReference>
<keyword evidence="6" id="KW-1185">Reference proteome</keyword>